<evidence type="ECO:0000256" key="1">
    <source>
        <dbReference type="ARBA" id="ARBA00004123"/>
    </source>
</evidence>
<protein>
    <recommendedName>
        <fullName evidence="7">DUF1907 domain-containing protein</fullName>
    </recommendedName>
</protein>
<dbReference type="GO" id="GO:0008270">
    <property type="term" value="F:zinc ion binding"/>
    <property type="evidence" value="ECO:0007669"/>
    <property type="project" value="TreeGrafter"/>
</dbReference>
<dbReference type="PANTHER" id="PTHR13204">
    <property type="entry name" value="PTD012 PROTEIN"/>
    <property type="match status" value="1"/>
</dbReference>
<evidence type="ECO:0000256" key="4">
    <source>
        <dbReference type="ARBA" id="ARBA00022801"/>
    </source>
</evidence>
<feature type="domain" description="DUF1907" evidence="7">
    <location>
        <begin position="14"/>
        <end position="293"/>
    </location>
</feature>
<dbReference type="SUPFAM" id="SSF117856">
    <property type="entry name" value="AF0104/ALDC/Ptd012-like"/>
    <property type="match status" value="1"/>
</dbReference>
<keyword evidence="3" id="KW-0479">Metal-binding</keyword>
<dbReference type="PANTHER" id="PTHR13204:SF1">
    <property type="entry name" value="ESTER HYDROLASE C11ORF54"/>
    <property type="match status" value="1"/>
</dbReference>
<evidence type="ECO:0000259" key="7">
    <source>
        <dbReference type="SMART" id="SM01168"/>
    </source>
</evidence>
<evidence type="ECO:0000256" key="5">
    <source>
        <dbReference type="ARBA" id="ARBA00022833"/>
    </source>
</evidence>
<name>A0AAV8UXN2_9RHOD</name>
<sequence length="307" mass="33348">MPLDVPALTELQAGLEEQLKGNYESVDVSLVECVDLSRWGLAFPGLCGSESLVDVGGVPNLLDPTFQRLAYPIEEICVCAGVPNGCALGASAADANFVGRNAELMPCESVGGRLRTTQTAKLDDDDERPELMAYDHGRIGCLGNLFVSEGKPGRVLKIKVANRSELSKGDFVAVLQNCLVKAFPTEHIGLGGVFRLDSGAVKAHIMPDFKKTVMTDGPEVESWLKFFEFGPGGTFLSTLLSSDPSDGRLNLRLSHTHFFNSGTGEGGHYHNDTTPKDCQYTAYFMPAKYIYRIENAFDRSKCLVKVD</sequence>
<dbReference type="Pfam" id="PF08925">
    <property type="entry name" value="DUF1907"/>
    <property type="match status" value="1"/>
</dbReference>
<keyword evidence="6" id="KW-0539">Nucleus</keyword>
<dbReference type="GO" id="GO:0005634">
    <property type="term" value="C:nucleus"/>
    <property type="evidence" value="ECO:0007669"/>
    <property type="project" value="UniProtKB-SubCell"/>
</dbReference>
<organism evidence="8 9">
    <name type="scientific">Rhodosorus marinus</name>
    <dbReference type="NCBI Taxonomy" id="101924"/>
    <lineage>
        <taxon>Eukaryota</taxon>
        <taxon>Rhodophyta</taxon>
        <taxon>Stylonematophyceae</taxon>
        <taxon>Stylonematales</taxon>
        <taxon>Stylonemataceae</taxon>
        <taxon>Rhodosorus</taxon>
    </lineage>
</organism>
<comment type="caution">
    <text evidence="8">The sequence shown here is derived from an EMBL/GenBank/DDBJ whole genome shotgun (WGS) entry which is preliminary data.</text>
</comment>
<accession>A0AAV8UXN2</accession>
<reference evidence="8 9" key="1">
    <citation type="journal article" date="2023" name="Nat. Commun.">
        <title>Origin of minicircular mitochondrial genomes in red algae.</title>
        <authorList>
            <person name="Lee Y."/>
            <person name="Cho C.H."/>
            <person name="Lee Y.M."/>
            <person name="Park S.I."/>
            <person name="Yang J.H."/>
            <person name="West J.A."/>
            <person name="Bhattacharya D."/>
            <person name="Yoon H.S."/>
        </authorList>
    </citation>
    <scope>NUCLEOTIDE SEQUENCE [LARGE SCALE GENOMIC DNA]</scope>
    <source>
        <strain evidence="8 9">CCMP1338</strain>
        <tissue evidence="8">Whole cell</tissue>
    </source>
</reference>
<evidence type="ECO:0000256" key="3">
    <source>
        <dbReference type="ARBA" id="ARBA00022723"/>
    </source>
</evidence>
<dbReference type="SMART" id="SM01168">
    <property type="entry name" value="DUF1907"/>
    <property type="match status" value="1"/>
</dbReference>
<gene>
    <name evidence="8" type="ORF">NDN08_003528</name>
</gene>
<evidence type="ECO:0000313" key="8">
    <source>
        <dbReference type="EMBL" id="KAJ8907045.1"/>
    </source>
</evidence>
<evidence type="ECO:0000313" key="9">
    <source>
        <dbReference type="Proteomes" id="UP001157974"/>
    </source>
</evidence>
<keyword evidence="4" id="KW-0378">Hydrolase</keyword>
<keyword evidence="5" id="KW-0862">Zinc</keyword>
<dbReference type="Proteomes" id="UP001157974">
    <property type="component" value="Unassembled WGS sequence"/>
</dbReference>
<dbReference type="AlphaFoldDB" id="A0AAV8UXN2"/>
<proteinExistence type="predicted"/>
<dbReference type="InterPro" id="IPR015021">
    <property type="entry name" value="C11orf54_DUF1907"/>
</dbReference>
<evidence type="ECO:0000256" key="2">
    <source>
        <dbReference type="ARBA" id="ARBA00011245"/>
    </source>
</evidence>
<dbReference type="EMBL" id="JAMWBK010000003">
    <property type="protein sequence ID" value="KAJ8907045.1"/>
    <property type="molecule type" value="Genomic_DNA"/>
</dbReference>
<dbReference type="GO" id="GO:0016788">
    <property type="term" value="F:hydrolase activity, acting on ester bonds"/>
    <property type="evidence" value="ECO:0007669"/>
    <property type="project" value="TreeGrafter"/>
</dbReference>
<evidence type="ECO:0000256" key="6">
    <source>
        <dbReference type="ARBA" id="ARBA00023242"/>
    </source>
</evidence>
<comment type="subunit">
    <text evidence="2">Monomer.</text>
</comment>
<comment type="subcellular location">
    <subcellularLocation>
        <location evidence="1">Nucleus</location>
    </subcellularLocation>
</comment>
<keyword evidence="9" id="KW-1185">Reference proteome</keyword>